<dbReference type="InterPro" id="IPR050327">
    <property type="entry name" value="Proton-linked_MCT"/>
</dbReference>
<feature type="transmembrane region" description="Helical" evidence="1">
    <location>
        <begin position="153"/>
        <end position="173"/>
    </location>
</feature>
<dbReference type="InterPro" id="IPR036259">
    <property type="entry name" value="MFS_trans_sf"/>
</dbReference>
<keyword evidence="1" id="KW-1133">Transmembrane helix</keyword>
<reference evidence="2" key="1">
    <citation type="submission" date="2022-01" db="EMBL/GenBank/DDBJ databases">
        <authorList>
            <person name="King R."/>
        </authorList>
    </citation>
    <scope>NUCLEOTIDE SEQUENCE</scope>
</reference>
<accession>A0A9P0J6B4</accession>
<feature type="transmembrane region" description="Helical" evidence="1">
    <location>
        <begin position="179"/>
        <end position="202"/>
    </location>
</feature>
<keyword evidence="1" id="KW-0472">Membrane</keyword>
<name>A0A9P0J6B4_9DIPT</name>
<dbReference type="CDD" id="cd17352">
    <property type="entry name" value="MFS_MCT_SLC16"/>
    <property type="match status" value="1"/>
</dbReference>
<feature type="transmembrane region" description="Helical" evidence="1">
    <location>
        <begin position="622"/>
        <end position="644"/>
    </location>
</feature>
<dbReference type="Pfam" id="PF07690">
    <property type="entry name" value="MFS_1"/>
    <property type="match status" value="2"/>
</dbReference>
<dbReference type="InterPro" id="IPR011701">
    <property type="entry name" value="MFS"/>
</dbReference>
<dbReference type="GO" id="GO:0008028">
    <property type="term" value="F:monocarboxylic acid transmembrane transporter activity"/>
    <property type="evidence" value="ECO:0007669"/>
    <property type="project" value="TreeGrafter"/>
</dbReference>
<feature type="transmembrane region" description="Helical" evidence="1">
    <location>
        <begin position="240"/>
        <end position="261"/>
    </location>
</feature>
<keyword evidence="1" id="KW-0812">Transmembrane</keyword>
<feature type="transmembrane region" description="Helical" evidence="1">
    <location>
        <begin position="496"/>
        <end position="519"/>
    </location>
</feature>
<dbReference type="SUPFAM" id="SSF103473">
    <property type="entry name" value="MFS general substrate transporter"/>
    <property type="match status" value="1"/>
</dbReference>
<dbReference type="PANTHER" id="PTHR11360">
    <property type="entry name" value="MONOCARBOXYLATE TRANSPORTER"/>
    <property type="match status" value="1"/>
</dbReference>
<feature type="transmembrane region" description="Helical" evidence="1">
    <location>
        <begin position="531"/>
        <end position="549"/>
    </location>
</feature>
<dbReference type="Proteomes" id="UP001153620">
    <property type="component" value="Chromosome 3"/>
</dbReference>
<evidence type="ECO:0000256" key="1">
    <source>
        <dbReference type="SAM" id="Phobius"/>
    </source>
</evidence>
<feature type="transmembrane region" description="Helical" evidence="1">
    <location>
        <begin position="214"/>
        <end position="234"/>
    </location>
</feature>
<dbReference type="OrthoDB" id="6233064at2759"/>
<dbReference type="AlphaFoldDB" id="A0A9P0J6B4"/>
<feature type="transmembrane region" description="Helical" evidence="1">
    <location>
        <begin position="123"/>
        <end position="141"/>
    </location>
</feature>
<feature type="transmembrane region" description="Helical" evidence="1">
    <location>
        <begin position="586"/>
        <end position="610"/>
    </location>
</feature>
<dbReference type="FunFam" id="1.20.1250.20:FF:000320">
    <property type="entry name" value="Monocarboxylate transporter"/>
    <property type="match status" value="1"/>
</dbReference>
<feature type="transmembrane region" description="Helical" evidence="1">
    <location>
        <begin position="561"/>
        <end position="580"/>
    </location>
</feature>
<evidence type="ECO:0000313" key="3">
    <source>
        <dbReference type="Proteomes" id="UP001153620"/>
    </source>
</evidence>
<dbReference type="PANTHER" id="PTHR11360:SF293">
    <property type="entry name" value="HERMES, ISOFORM A"/>
    <property type="match status" value="1"/>
</dbReference>
<dbReference type="Gene3D" id="1.20.1250.20">
    <property type="entry name" value="MFS general substrate transporter like domains"/>
    <property type="match status" value="2"/>
</dbReference>
<feature type="transmembrane region" description="Helical" evidence="1">
    <location>
        <begin position="83"/>
        <end position="103"/>
    </location>
</feature>
<evidence type="ECO:0008006" key="4">
    <source>
        <dbReference type="Google" id="ProtNLM"/>
    </source>
</evidence>
<keyword evidence="3" id="KW-1185">Reference proteome</keyword>
<feature type="transmembrane region" description="Helical" evidence="1">
    <location>
        <begin position="650"/>
        <end position="671"/>
    </location>
</feature>
<dbReference type="EMBL" id="OU895879">
    <property type="protein sequence ID" value="CAH1730787.1"/>
    <property type="molecule type" value="Genomic_DNA"/>
</dbReference>
<proteinExistence type="predicted"/>
<evidence type="ECO:0000313" key="2">
    <source>
        <dbReference type="EMBL" id="CAH1730787.1"/>
    </source>
</evidence>
<organism evidence="2 3">
    <name type="scientific">Chironomus riparius</name>
    <dbReference type="NCBI Taxonomy" id="315576"/>
    <lineage>
        <taxon>Eukaryota</taxon>
        <taxon>Metazoa</taxon>
        <taxon>Ecdysozoa</taxon>
        <taxon>Arthropoda</taxon>
        <taxon>Hexapoda</taxon>
        <taxon>Insecta</taxon>
        <taxon>Pterygota</taxon>
        <taxon>Neoptera</taxon>
        <taxon>Endopterygota</taxon>
        <taxon>Diptera</taxon>
        <taxon>Nematocera</taxon>
        <taxon>Chironomoidea</taxon>
        <taxon>Chironomidae</taxon>
        <taxon>Chironominae</taxon>
        <taxon>Chironomus</taxon>
    </lineage>
</organism>
<sequence>MGVEKARNLSHLSLESIPKSITNENGSVEYDPSIENHIQMNGNVGDIKEVSEKNCVKLPEENEKLMDNEKEVKYELVPPDGGYAWLVLFGAMLVNILIPGGAIKSFGILFVEFLENMDSTPTAASWIPALCYFLYSSLGPLSSILSVKYSYRTVTFVGAAFCSAGMILTHWATSIQYLYISYGVFVGIGAGLSFPPTVYIVTSYFVKLRGLANGLCISGSALGSIFLPPILRVLLDNFGYRGACLIMGGITLNCFIAALFYDDVSKHMKRVIVEENDEQEMQEDLISGKTFRNEKILEDVEEEPSEGIENGTKKLAKFILTHDDCATPIANTPTMDYKHDIFKYPNKNSFERSISAVMSNDRTRKISTPMKGDNVQRNGTVTSFTTQLNSNLSLTDNQNSTMRLHRLNSNRVTSRPKGGLKSSPSTSSFQYVSTTFHGTLSSLQPNEFSSHLSLRSIASSFNPMTTCRKSDKKKEEKEPTGCDKYFDLSLLRDPGYLILLISNCTNAISYTNFIILLPSYALELGFTKDQAAYLLSIVSTFDLIGRIGGSALSDLNLIPKSWFFVGGLVISGFGLTGLPFVSQYGWVSAICSIFGLATGTYVGITSIVMVDMLGADRLTSSYGISLFVNGILQLLGPPICLSFFESIGEFQPIFFVLGLTIIAGSSLWCFMPCVQNRKRAKETEAQEELMA</sequence>
<gene>
    <name evidence="2" type="ORF">CHIRRI_LOCUS12780</name>
</gene>
<protein>
    <recommendedName>
        <fullName evidence="4">Monocarboxylate transporter</fullName>
    </recommendedName>
</protein>
<reference evidence="2" key="2">
    <citation type="submission" date="2022-10" db="EMBL/GenBank/DDBJ databases">
        <authorList>
            <consortium name="ENA_rothamsted_submissions"/>
            <consortium name="culmorum"/>
            <person name="King R."/>
        </authorList>
    </citation>
    <scope>NUCLEOTIDE SEQUENCE</scope>
</reference>